<evidence type="ECO:0000256" key="1">
    <source>
        <dbReference type="SAM" id="MobiDB-lite"/>
    </source>
</evidence>
<organism evidence="2">
    <name type="scientific">viral metagenome</name>
    <dbReference type="NCBI Taxonomy" id="1070528"/>
    <lineage>
        <taxon>unclassified sequences</taxon>
        <taxon>metagenomes</taxon>
        <taxon>organismal metagenomes</taxon>
    </lineage>
</organism>
<feature type="region of interest" description="Disordered" evidence="1">
    <location>
        <begin position="379"/>
        <end position="400"/>
    </location>
</feature>
<sequence>MSQPPINEENQLSLLFKQFQGVAQAVPGHGKTPAIQYNAETIAKLNSIYSSSVFVEPVPKELEKNIGQMKNDSSFQDTQWTSGGTVWNQLAGKTNVKDVNGISIPHLYFYKRVYLKSTGNDNSWWLPEQSTPSTWSSSTNKLRNMIPWLYNDTNASMFTPIIEYWDPTFNGGSWRTVGLQNQNSGWVIDYASGLVVFYNERTTLKNTYGFDQSALDTDQHARPRISFVRYEGEFLEDAIRNGTIGGGGGASQVGNCDNSGQVVASTLFDASAILFNETQFDISDNSGNAIINIANAAFESDISRYFFDIPPAPYSGDISKNNSAVAAINMTWQLPQTDRTSVPLGKTTHYIDGIADVSNANVGYLPFFKELRIDALEVSDPSKNPTNNNDWDALDTSNNQQQPFFPPSLTSAIMHADGTSGGSHYTLSGGTTYPFTQLETDQVLETGKTYQFRIYLTNDASGSVTDPTYGHTTPWNYYYLPEGSGGQIELGSFGPPTAPMGAEIFNNQTTYDAVSVDISNQNPNGADASANNIGWPIPNNFDLNVRFGGDVDGVLDPSNIAKQMPNIRSLLQDSSAEILGPYVKNGRLLIPDIFTATTDLSSSTNWEWYPETKYTLSNVYMQNDTVDFSDQVASYSGDSSCNTGIPSRQDLGNISTERLKPNTSDPLRIDEIGTVAVKTYAYPQFNASVSSPDLSINDIFFITNNDVVDFEIKANSQQFGPWANNSDKGGGSVGKDSNGVNLTKFEMSMKTHNSASVINSETTPAMKGFLDVSMIDHIGTNFTLSAEAIDPSRPFTTKGYYTDITIKKSEMRDICLNNVQDICNNLYKPYEVAIQDICGNDKLNKLTGPFSLARTPLQDISYNLPTSLNASPRLDFRFFGQALPTLNKITLPSHTYDISGIDDYWRRSLLLATTRSIYNNSSQLENGTNTMDPSSVSWNNFTGNTKTVSPSIAIEPSRIWDISSESDSKCYSRNVLSTPQFAVYISGDNNVARAPEDISGNYPITFGGTTKHLFWDYTWDKGPNGTLPNSIPSGFFSYSSGSPTPDFATRFEFLEAQGNLTGTSLTSHGAPLEHWPNKMPPKQLLWANGAFRGAGISSIKNNPYIDFSSNYYNPSVSINGSTRLALENYSTDKTSGVAIGETFQQPFDGWWDDVNSPSTGSSQITDKAKYITFRTWMPPVDRLNGSSTTNTQGYSLIVKDSSNITIDQIKSTSTSSTGDGYWVYHVEIPPVSPPTFTAFSGQKVAGPSNGCYASSIGGYKVSNTVPSLGATAQSQNNLTQVEISIGLTIGSQKDIASVEIEWVAN</sequence>
<accession>A0A6C0LIX8</accession>
<reference evidence="2" key="1">
    <citation type="journal article" date="2020" name="Nature">
        <title>Giant virus diversity and host interactions through global metagenomics.</title>
        <authorList>
            <person name="Schulz F."/>
            <person name="Roux S."/>
            <person name="Paez-Espino D."/>
            <person name="Jungbluth S."/>
            <person name="Walsh D.A."/>
            <person name="Denef V.J."/>
            <person name="McMahon K.D."/>
            <person name="Konstantinidis K.T."/>
            <person name="Eloe-Fadrosh E.A."/>
            <person name="Kyrpides N.C."/>
            <person name="Woyke T."/>
        </authorList>
    </citation>
    <scope>NUCLEOTIDE SEQUENCE</scope>
    <source>
        <strain evidence="2">GVMAG-M-3300027833-11</strain>
    </source>
</reference>
<feature type="compositionally biased region" description="Polar residues" evidence="1">
    <location>
        <begin position="381"/>
        <end position="400"/>
    </location>
</feature>
<protein>
    <submittedName>
        <fullName evidence="2">Uncharacterized protein</fullName>
    </submittedName>
</protein>
<name>A0A6C0LIX8_9ZZZZ</name>
<proteinExistence type="predicted"/>
<dbReference type="EMBL" id="MN740506">
    <property type="protein sequence ID" value="QHU30380.1"/>
    <property type="molecule type" value="Genomic_DNA"/>
</dbReference>
<evidence type="ECO:0000313" key="2">
    <source>
        <dbReference type="EMBL" id="QHU30380.1"/>
    </source>
</evidence>